<proteinExistence type="inferred from homology"/>
<feature type="transmembrane region" description="Helical" evidence="8">
    <location>
        <begin position="491"/>
        <end position="512"/>
    </location>
</feature>
<evidence type="ECO:0000256" key="4">
    <source>
        <dbReference type="ARBA" id="ARBA00022692"/>
    </source>
</evidence>
<organism evidence="9 10">
    <name type="scientific">Zygotorulaspora mrakii</name>
    <name type="common">Zygosaccharomyces mrakii</name>
    <dbReference type="NCBI Taxonomy" id="42260"/>
    <lineage>
        <taxon>Eukaryota</taxon>
        <taxon>Fungi</taxon>
        <taxon>Dikarya</taxon>
        <taxon>Ascomycota</taxon>
        <taxon>Saccharomycotina</taxon>
        <taxon>Saccharomycetes</taxon>
        <taxon>Saccharomycetales</taxon>
        <taxon>Saccharomycetaceae</taxon>
        <taxon>Zygotorulaspora</taxon>
    </lineage>
</organism>
<evidence type="ECO:0000313" key="10">
    <source>
        <dbReference type="Proteomes" id="UP000509704"/>
    </source>
</evidence>
<evidence type="ECO:0000256" key="2">
    <source>
        <dbReference type="ARBA" id="ARBA00006434"/>
    </source>
</evidence>
<comment type="similarity">
    <text evidence="2 7">Belongs to the sodium:solute symporter (SSF) (TC 2.A.21) family.</text>
</comment>
<evidence type="ECO:0008006" key="11">
    <source>
        <dbReference type="Google" id="ProtNLM"/>
    </source>
</evidence>
<dbReference type="InterPro" id="IPR038377">
    <property type="entry name" value="Na/Glc_symporter_sf"/>
</dbReference>
<dbReference type="PROSITE" id="PS50283">
    <property type="entry name" value="NA_SOLUT_SYMP_3"/>
    <property type="match status" value="1"/>
</dbReference>
<dbReference type="GO" id="GO:0015489">
    <property type="term" value="F:putrescine transmembrane transporter activity"/>
    <property type="evidence" value="ECO:0007669"/>
    <property type="project" value="TreeGrafter"/>
</dbReference>
<dbReference type="Gene3D" id="1.20.1730.10">
    <property type="entry name" value="Sodium/glucose cotransporter"/>
    <property type="match status" value="1"/>
</dbReference>
<feature type="transmembrane region" description="Helical" evidence="8">
    <location>
        <begin position="196"/>
        <end position="216"/>
    </location>
</feature>
<dbReference type="InterPro" id="IPR001734">
    <property type="entry name" value="Na/solute_symporter"/>
</dbReference>
<feature type="transmembrane region" description="Helical" evidence="8">
    <location>
        <begin position="398"/>
        <end position="417"/>
    </location>
</feature>
<feature type="transmembrane region" description="Helical" evidence="8">
    <location>
        <begin position="131"/>
        <end position="150"/>
    </location>
</feature>
<dbReference type="GO" id="GO:0015606">
    <property type="term" value="F:spermidine transmembrane transporter activity"/>
    <property type="evidence" value="ECO:0007669"/>
    <property type="project" value="TreeGrafter"/>
</dbReference>
<evidence type="ECO:0000256" key="1">
    <source>
        <dbReference type="ARBA" id="ARBA00004141"/>
    </source>
</evidence>
<keyword evidence="4 8" id="KW-0812">Transmembrane</keyword>
<evidence type="ECO:0000256" key="5">
    <source>
        <dbReference type="ARBA" id="ARBA00022989"/>
    </source>
</evidence>
<feature type="transmembrane region" description="Helical" evidence="8">
    <location>
        <begin position="86"/>
        <end position="105"/>
    </location>
</feature>
<dbReference type="GO" id="GO:0015204">
    <property type="term" value="F:urea transmembrane transporter activity"/>
    <property type="evidence" value="ECO:0007669"/>
    <property type="project" value="InterPro"/>
</dbReference>
<keyword evidence="6 8" id="KW-0472">Membrane</keyword>
<dbReference type="CDD" id="cd11476">
    <property type="entry name" value="SLC5sbd_DUR3"/>
    <property type="match status" value="1"/>
</dbReference>
<dbReference type="Proteomes" id="UP000509704">
    <property type="component" value="Chromosome 6"/>
</dbReference>
<dbReference type="GO" id="GO:0005886">
    <property type="term" value="C:plasma membrane"/>
    <property type="evidence" value="ECO:0007669"/>
    <property type="project" value="TreeGrafter"/>
</dbReference>
<dbReference type="OrthoDB" id="6132759at2759"/>
<keyword evidence="3" id="KW-0813">Transport</keyword>
<feature type="transmembrane region" description="Helical" evidence="8">
    <location>
        <begin position="593"/>
        <end position="614"/>
    </location>
</feature>
<accession>A0A7H9B6J2</accession>
<dbReference type="PANTHER" id="PTHR46154:SF4">
    <property type="entry name" value="UREA ACTIVE TRANSPORTER"/>
    <property type="match status" value="1"/>
</dbReference>
<dbReference type="GeneID" id="59237881"/>
<dbReference type="KEGG" id="zmk:HG535_0F06350"/>
<gene>
    <name evidence="9" type="ORF">HG535_0F06350</name>
</gene>
<feature type="transmembrane region" description="Helical" evidence="8">
    <location>
        <begin position="162"/>
        <end position="184"/>
    </location>
</feature>
<sequence>MDPILSQGYGYGFALGLGAAFAILMVAISKLMSKHAGQVQNSERFSTASRNVGSGLIASSTISAWTWPATLLVSGTWAYEYGIMGSWMYGVGGTVQVTLFVFLALNIKKYAPGAHTVCETFFIRFGKSGHLLYLCYCAATNIIISSLLLLGGSQGFAASTGMHVVAASFLLPLNVIVYTALGGLKATFISDWVHTVIIYLILIVSVYTTYCSSSLIGSPGRMWELLRDIQEVYPVALGKSYLSFKSRDMILLSWSVTLGGMSSVLGDPGYSQRAIASDSKSVFLGYTMGGLCWWVIPWALGSSAGLACRALLTNPVSVTFPNELSSADINASMPVIYGLAAILGKSGAAAGLLMLFMSVTSATSAELIAFSSITTYDIYRAYFNPNATGKQLVRASHISVVAFGIFMGVLSVVFNYIGVTVGWLLSFLGILLNPEVGAVVLCLFWPGMTKFGLLIGAPLGTITGIVCWLGSTYVYADHVVDKNTVMTTEATFIGNIVSLFSGLIYIIVFSLLTPKKESFDLTLLRGAIKVADDVDYEEEKALVLTEADEKVLAHQSYLSLAVNSVVLLGVYVVVTCALYGWGGDFSKGSFTAFMVIMMIWLIVAALLIILFPLWQGRNTIKLIFLSIVGKSKLDRKIEYIENASTSSQLEAEEIEQSKLDKKDATNVTVSGL</sequence>
<comment type="subcellular location">
    <subcellularLocation>
        <location evidence="1">Membrane</location>
        <topology evidence="1">Multi-pass membrane protein</topology>
    </subcellularLocation>
</comment>
<feature type="transmembrane region" description="Helical" evidence="8">
    <location>
        <begin position="423"/>
        <end position="444"/>
    </location>
</feature>
<dbReference type="Pfam" id="PF00474">
    <property type="entry name" value="SSF"/>
    <property type="match status" value="1"/>
</dbReference>
<keyword evidence="10" id="KW-1185">Reference proteome</keyword>
<feature type="transmembrane region" description="Helical" evidence="8">
    <location>
        <begin position="560"/>
        <end position="581"/>
    </location>
</feature>
<feature type="transmembrane region" description="Helical" evidence="8">
    <location>
        <begin position="12"/>
        <end position="31"/>
    </location>
</feature>
<protein>
    <recommendedName>
        <fullName evidence="11">Urea active transporter</fullName>
    </recommendedName>
</protein>
<feature type="transmembrane region" description="Helical" evidence="8">
    <location>
        <begin position="249"/>
        <end position="270"/>
    </location>
</feature>
<feature type="transmembrane region" description="Helical" evidence="8">
    <location>
        <begin position="335"/>
        <end position="356"/>
    </location>
</feature>
<evidence type="ECO:0000256" key="3">
    <source>
        <dbReference type="ARBA" id="ARBA00022448"/>
    </source>
</evidence>
<dbReference type="PANTHER" id="PTHR46154">
    <property type="match status" value="1"/>
</dbReference>
<evidence type="ECO:0000256" key="8">
    <source>
        <dbReference type="SAM" id="Phobius"/>
    </source>
</evidence>
<reference evidence="9 10" key="1">
    <citation type="submission" date="2020-07" db="EMBL/GenBank/DDBJ databases">
        <title>The yeast mating-type switching endonuclease HO is a domesticated member of an unorthodox homing genetic element family.</title>
        <authorList>
            <person name="Coughlan A.Y."/>
            <person name="Lombardi L."/>
            <person name="Braun-Galleani S."/>
            <person name="Martos A.R."/>
            <person name="Galeote V."/>
            <person name="Bigey F."/>
            <person name="Dequin S."/>
            <person name="Byrne K.P."/>
            <person name="Wolfe K.H."/>
        </authorList>
    </citation>
    <scope>NUCLEOTIDE SEQUENCE [LARGE SCALE GENOMIC DNA]</scope>
    <source>
        <strain evidence="9 10">NRRL Y-6702</strain>
    </source>
</reference>
<feature type="transmembrane region" description="Helical" evidence="8">
    <location>
        <begin position="52"/>
        <end position="74"/>
    </location>
</feature>
<dbReference type="InterPro" id="IPR031155">
    <property type="entry name" value="DUR"/>
</dbReference>
<dbReference type="RefSeq" id="XP_037145848.1">
    <property type="nucleotide sequence ID" value="XM_037289953.1"/>
</dbReference>
<feature type="transmembrane region" description="Helical" evidence="8">
    <location>
        <begin position="451"/>
        <end position="471"/>
    </location>
</feature>
<dbReference type="AlphaFoldDB" id="A0A7H9B6J2"/>
<evidence type="ECO:0000256" key="6">
    <source>
        <dbReference type="ARBA" id="ARBA00023136"/>
    </source>
</evidence>
<name>A0A7H9B6J2_ZYGMR</name>
<dbReference type="EMBL" id="CP058609">
    <property type="protein sequence ID" value="QLG74123.1"/>
    <property type="molecule type" value="Genomic_DNA"/>
</dbReference>
<evidence type="ECO:0000256" key="7">
    <source>
        <dbReference type="RuleBase" id="RU362091"/>
    </source>
</evidence>
<evidence type="ECO:0000313" key="9">
    <source>
        <dbReference type="EMBL" id="QLG74123.1"/>
    </source>
</evidence>
<keyword evidence="5 8" id="KW-1133">Transmembrane helix</keyword>